<comment type="similarity">
    <text evidence="1">Belongs to the mannitol dehydrogenase family.</text>
</comment>
<dbReference type="PANTHER" id="PTHR43362:SF1">
    <property type="entry name" value="MANNITOL DEHYDROGENASE 2-RELATED"/>
    <property type="match status" value="1"/>
</dbReference>
<dbReference type="AlphaFoldDB" id="A0A837DCA4"/>
<feature type="domain" description="Mannitol dehydrogenase C-terminal" evidence="8">
    <location>
        <begin position="253"/>
        <end position="446"/>
    </location>
</feature>
<evidence type="ECO:0000256" key="5">
    <source>
        <dbReference type="ARBA" id="ARBA00023027"/>
    </source>
</evidence>
<keyword evidence="5" id="KW-0520">NAD</keyword>
<evidence type="ECO:0000256" key="1">
    <source>
        <dbReference type="ARBA" id="ARBA00006541"/>
    </source>
</evidence>
<evidence type="ECO:0000313" key="9">
    <source>
        <dbReference type="EMBL" id="KHF44004.1"/>
    </source>
</evidence>
<comment type="catalytic activity">
    <reaction evidence="6">
        <text>D-mannitol 1-phosphate + NAD(+) = beta-D-fructose 6-phosphate + NADH + H(+)</text>
        <dbReference type="Rhea" id="RHEA:19661"/>
        <dbReference type="ChEBI" id="CHEBI:15378"/>
        <dbReference type="ChEBI" id="CHEBI:57540"/>
        <dbReference type="ChEBI" id="CHEBI:57634"/>
        <dbReference type="ChEBI" id="CHEBI:57945"/>
        <dbReference type="ChEBI" id="CHEBI:61381"/>
        <dbReference type="EC" id="1.1.1.17"/>
    </reaction>
</comment>
<dbReference type="Pfam" id="PF08125">
    <property type="entry name" value="Mannitol_dh_C"/>
    <property type="match status" value="1"/>
</dbReference>
<dbReference type="InterPro" id="IPR050988">
    <property type="entry name" value="Mannitol_DH/Oxidoreductase"/>
</dbReference>
<organism evidence="9 10">
    <name type="scientific">Saccharomonospora viridis</name>
    <dbReference type="NCBI Taxonomy" id="1852"/>
    <lineage>
        <taxon>Bacteria</taxon>
        <taxon>Bacillati</taxon>
        <taxon>Actinomycetota</taxon>
        <taxon>Actinomycetes</taxon>
        <taxon>Pseudonocardiales</taxon>
        <taxon>Pseudonocardiaceae</taxon>
        <taxon>Saccharomonospora</taxon>
    </lineage>
</organism>
<dbReference type="GO" id="GO:0019594">
    <property type="term" value="P:mannitol metabolic process"/>
    <property type="evidence" value="ECO:0007669"/>
    <property type="project" value="InterPro"/>
</dbReference>
<comment type="caution">
    <text evidence="9">The sequence shown here is derived from an EMBL/GenBank/DDBJ whole genome shotgun (WGS) entry which is preliminary data.</text>
</comment>
<dbReference type="InterPro" id="IPR000669">
    <property type="entry name" value="Mannitol_DH"/>
</dbReference>
<protein>
    <recommendedName>
        <fullName evidence="3">Mannitol-1-phosphate 5-dehydrogenase</fullName>
        <ecNumber evidence="2">1.1.1.17</ecNumber>
    </recommendedName>
</protein>
<evidence type="ECO:0000256" key="6">
    <source>
        <dbReference type="ARBA" id="ARBA00048615"/>
    </source>
</evidence>
<accession>A0A837DCA4</accession>
<dbReference type="InterPro" id="IPR008927">
    <property type="entry name" value="6-PGluconate_DH-like_C_sf"/>
</dbReference>
<proteinExistence type="inferred from homology"/>
<dbReference type="Proteomes" id="UP000030848">
    <property type="component" value="Unassembled WGS sequence"/>
</dbReference>
<dbReference type="PROSITE" id="PS00974">
    <property type="entry name" value="MANNITOL_DHGENASE"/>
    <property type="match status" value="1"/>
</dbReference>
<evidence type="ECO:0000256" key="3">
    <source>
        <dbReference type="ARBA" id="ARBA00016219"/>
    </source>
</evidence>
<dbReference type="Pfam" id="PF01232">
    <property type="entry name" value="Mannitol_dh"/>
    <property type="match status" value="1"/>
</dbReference>
<dbReference type="EC" id="1.1.1.17" evidence="2"/>
<evidence type="ECO:0000256" key="2">
    <source>
        <dbReference type="ARBA" id="ARBA00012939"/>
    </source>
</evidence>
<keyword evidence="4" id="KW-0560">Oxidoreductase</keyword>
<gene>
    <name evidence="9" type="ORF">MINT15_23090</name>
</gene>
<evidence type="ECO:0000259" key="7">
    <source>
        <dbReference type="Pfam" id="PF01232"/>
    </source>
</evidence>
<dbReference type="EMBL" id="JRZE01000004">
    <property type="protein sequence ID" value="KHF44004.1"/>
    <property type="molecule type" value="Genomic_DNA"/>
</dbReference>
<dbReference type="InterPro" id="IPR013328">
    <property type="entry name" value="6PGD_dom2"/>
</dbReference>
<dbReference type="SUPFAM" id="SSF51735">
    <property type="entry name" value="NAD(P)-binding Rossmann-fold domains"/>
    <property type="match status" value="1"/>
</dbReference>
<dbReference type="Gene3D" id="3.40.50.720">
    <property type="entry name" value="NAD(P)-binding Rossmann-like Domain"/>
    <property type="match status" value="1"/>
</dbReference>
<evidence type="ECO:0000259" key="8">
    <source>
        <dbReference type="Pfam" id="PF08125"/>
    </source>
</evidence>
<evidence type="ECO:0000313" key="10">
    <source>
        <dbReference type="Proteomes" id="UP000030848"/>
    </source>
</evidence>
<sequence>MSGTVPRLSPATVEVPHRPDTVRILHLGPGAFHRAHQAVFTEDAGGGWGICGVTQRSPAVVDQLRPQDCLFTVVERSRTTTSCRVVGTIRDVLFARAEPERLRAYFTDPEVRIVSLTVTEKGYRPDSGVIGQLVAGLEARRATSEAPITVLSCDNLTGNGTVVRSRVLEACARLPHGDSLASWITDHVRFPGTMVDRIVPATTDADRAEVRSVLGVTDEAAVVGEPFRQWVIEDDFAAGRPAWETVGAQLTDDVAPYEAVKLRVLNATHSLLAYRGALAGYDTIAEAVADPVLAEEAAEFMEHDVLPTLVVPDDVDIAAYRRRVLERFANPALRHRTTQVAMDGSQKLPLRLLGTVRDRLAVGEVPIRAVRAVAAWMVYVAVGRDRDGRPLPLDDPLADRLRAAAGGAGQPHAIVDGLLSVREVFGEDLPDHAALRAALVEAVADIAAPVR</sequence>
<dbReference type="PANTHER" id="PTHR43362">
    <property type="entry name" value="MANNITOL DEHYDROGENASE DSF1-RELATED"/>
    <property type="match status" value="1"/>
</dbReference>
<dbReference type="Gene3D" id="1.10.1040.10">
    <property type="entry name" value="N-(1-d-carboxylethyl)-l-norvaline Dehydrogenase, domain 2"/>
    <property type="match status" value="1"/>
</dbReference>
<dbReference type="OrthoDB" id="271711at2"/>
<dbReference type="RefSeq" id="WP_052136314.1">
    <property type="nucleotide sequence ID" value="NZ_FOWS01000007.1"/>
</dbReference>
<dbReference type="InterPro" id="IPR013118">
    <property type="entry name" value="Mannitol_DH_C"/>
</dbReference>
<dbReference type="PRINTS" id="PR00084">
    <property type="entry name" value="MTLDHDRGNASE"/>
</dbReference>
<evidence type="ECO:0000256" key="4">
    <source>
        <dbReference type="ARBA" id="ARBA00023002"/>
    </source>
</evidence>
<dbReference type="GO" id="GO:0008926">
    <property type="term" value="F:mannitol-1-phosphate 5-dehydrogenase activity"/>
    <property type="evidence" value="ECO:0007669"/>
    <property type="project" value="UniProtKB-EC"/>
</dbReference>
<dbReference type="InterPro" id="IPR036291">
    <property type="entry name" value="NAD(P)-bd_dom_sf"/>
</dbReference>
<feature type="domain" description="Mannitol dehydrogenase N-terminal" evidence="7">
    <location>
        <begin position="23"/>
        <end position="244"/>
    </location>
</feature>
<dbReference type="SUPFAM" id="SSF48179">
    <property type="entry name" value="6-phosphogluconate dehydrogenase C-terminal domain-like"/>
    <property type="match status" value="1"/>
</dbReference>
<dbReference type="InterPro" id="IPR023027">
    <property type="entry name" value="Mannitol_DH_CS"/>
</dbReference>
<name>A0A837DCA4_9PSEU</name>
<dbReference type="InterPro" id="IPR013131">
    <property type="entry name" value="Mannitol_DH_N"/>
</dbReference>
<reference evidence="9 10" key="1">
    <citation type="submission" date="2014-10" db="EMBL/GenBank/DDBJ databases">
        <title>Genome sequence of Micropolyspora internatus JCM3315.</title>
        <authorList>
            <person name="Shin S.-K."/>
            <person name="Yi H."/>
        </authorList>
    </citation>
    <scope>NUCLEOTIDE SEQUENCE [LARGE SCALE GENOMIC DNA]</scope>
    <source>
        <strain evidence="9 10">JCM 3315</strain>
    </source>
</reference>